<dbReference type="Ensembl" id="ENSCSRT00000014106.1">
    <property type="protein sequence ID" value="ENSCSRP00000013548.1"/>
    <property type="gene ID" value="ENSCSRG00000010320.1"/>
</dbReference>
<reference evidence="3" key="1">
    <citation type="submission" date="2025-08" db="UniProtKB">
        <authorList>
            <consortium name="Ensembl"/>
        </authorList>
    </citation>
    <scope>IDENTIFICATION</scope>
</reference>
<evidence type="ECO:0000313" key="4">
    <source>
        <dbReference type="Proteomes" id="UP000694403"/>
    </source>
</evidence>
<proteinExistence type="predicted"/>
<accession>A0A8C3XP13</accession>
<reference evidence="3" key="2">
    <citation type="submission" date="2025-09" db="UniProtKB">
        <authorList>
            <consortium name="Ensembl"/>
        </authorList>
    </citation>
    <scope>IDENTIFICATION</scope>
</reference>
<evidence type="ECO:0000256" key="1">
    <source>
        <dbReference type="SAM" id="MobiDB-lite"/>
    </source>
</evidence>
<dbReference type="GO" id="GO:0051537">
    <property type="term" value="F:2 iron, 2 sulfur cluster binding"/>
    <property type="evidence" value="ECO:0007669"/>
    <property type="project" value="InterPro"/>
</dbReference>
<dbReference type="AlphaFoldDB" id="A0A8C3XP13"/>
<evidence type="ECO:0000313" key="3">
    <source>
        <dbReference type="Ensembl" id="ENSCSRP00000013548.1"/>
    </source>
</evidence>
<feature type="region of interest" description="Disordered" evidence="1">
    <location>
        <begin position="54"/>
        <end position="103"/>
    </location>
</feature>
<feature type="compositionally biased region" description="Pro residues" evidence="1">
    <location>
        <begin position="69"/>
        <end position="80"/>
    </location>
</feature>
<dbReference type="InterPro" id="IPR017941">
    <property type="entry name" value="Rieske_2Fe-2S"/>
</dbReference>
<organism evidence="3 4">
    <name type="scientific">Chelydra serpentina</name>
    <name type="common">Snapping turtle</name>
    <name type="synonym">Testudo serpentina</name>
    <dbReference type="NCBI Taxonomy" id="8475"/>
    <lineage>
        <taxon>Eukaryota</taxon>
        <taxon>Metazoa</taxon>
        <taxon>Chordata</taxon>
        <taxon>Craniata</taxon>
        <taxon>Vertebrata</taxon>
        <taxon>Euteleostomi</taxon>
        <taxon>Archelosauria</taxon>
        <taxon>Testudinata</taxon>
        <taxon>Testudines</taxon>
        <taxon>Cryptodira</taxon>
        <taxon>Durocryptodira</taxon>
        <taxon>Americhelydia</taxon>
        <taxon>Chelydroidea</taxon>
        <taxon>Chelydridae</taxon>
        <taxon>Chelydra</taxon>
    </lineage>
</organism>
<dbReference type="PROSITE" id="PS51296">
    <property type="entry name" value="RIESKE"/>
    <property type="match status" value="1"/>
</dbReference>
<dbReference type="Proteomes" id="UP000694403">
    <property type="component" value="Unplaced"/>
</dbReference>
<feature type="domain" description="Rieske" evidence="2">
    <location>
        <begin position="1"/>
        <end position="41"/>
    </location>
</feature>
<sequence length="103" mass="10798">GTGECGGHAWHGALAGLVLTDPVSVPIPTPRSEEAKTTTWLHPHTREAMITRHHSAGNGPAACEYRSPAPYPPGASPPYPNRFLTLTPPQPSLHPTPAPGPTT</sequence>
<name>A0A8C3XP13_CHESE</name>
<protein>
    <recommendedName>
        <fullName evidence="2">Rieske domain-containing protein</fullName>
    </recommendedName>
</protein>
<keyword evidence="4" id="KW-1185">Reference proteome</keyword>
<feature type="compositionally biased region" description="Pro residues" evidence="1">
    <location>
        <begin position="88"/>
        <end position="103"/>
    </location>
</feature>
<evidence type="ECO:0000259" key="2">
    <source>
        <dbReference type="PROSITE" id="PS51296"/>
    </source>
</evidence>